<accession>A0A183TWV9</accession>
<reference evidence="3" key="1">
    <citation type="submission" date="2016-06" db="UniProtKB">
        <authorList>
            <consortium name="WormBaseParasite"/>
        </authorList>
    </citation>
    <scope>IDENTIFICATION</scope>
</reference>
<evidence type="ECO:0000313" key="1">
    <source>
        <dbReference type="EMBL" id="VDM24767.1"/>
    </source>
</evidence>
<organism evidence="2 3">
    <name type="scientific">Toxocara canis</name>
    <name type="common">Canine roundworm</name>
    <dbReference type="NCBI Taxonomy" id="6265"/>
    <lineage>
        <taxon>Eukaryota</taxon>
        <taxon>Metazoa</taxon>
        <taxon>Ecdysozoa</taxon>
        <taxon>Nematoda</taxon>
        <taxon>Chromadorea</taxon>
        <taxon>Rhabditida</taxon>
        <taxon>Spirurina</taxon>
        <taxon>Ascaridomorpha</taxon>
        <taxon>Ascaridoidea</taxon>
        <taxon>Toxocaridae</taxon>
        <taxon>Toxocara</taxon>
    </lineage>
</organism>
<dbReference type="WBParaSite" id="TCNE_0000072801-mRNA-1">
    <property type="protein sequence ID" value="TCNE_0000072801-mRNA-1"/>
    <property type="gene ID" value="TCNE_0000072801"/>
</dbReference>
<evidence type="ECO:0000313" key="3">
    <source>
        <dbReference type="WBParaSite" id="TCNE_0000072801-mRNA-1"/>
    </source>
</evidence>
<dbReference type="AlphaFoldDB" id="A0A183TWV9"/>
<keyword evidence="2" id="KW-1185">Reference proteome</keyword>
<evidence type="ECO:0000313" key="2">
    <source>
        <dbReference type="Proteomes" id="UP000050794"/>
    </source>
</evidence>
<dbReference type="Proteomes" id="UP000050794">
    <property type="component" value="Unassembled WGS sequence"/>
</dbReference>
<protein>
    <submittedName>
        <fullName evidence="3">MADF domain-containing protein</fullName>
    </submittedName>
</protein>
<gene>
    <name evidence="1" type="ORF">TCNE_LOCUS729</name>
</gene>
<dbReference type="EMBL" id="UYWY01000403">
    <property type="protein sequence ID" value="VDM24767.1"/>
    <property type="molecule type" value="Genomic_DNA"/>
</dbReference>
<proteinExistence type="predicted"/>
<sequence>MLSLMELWLQDPKTIPAADVDPLSNCITGMADMGFGLQPRMLSILDEPLNSTPLDDHPPHRTPAVTLTEVPVHEDDENIYTSEMKVVTDWFNHAPYGAGRDAHIRYWDDVRQRVIVADWIRKLQQKRFDQRTKGKRRSKSTEPWWPRKLFEHYEGALDLAGKVMRTADSSSGACDSEVPSINNVAMKVIRLDDDETATLAYFRPGSPLTVSDPTDDYQEHVLAQDLDEATLITAGSFFKAYFIFVLIMLGH</sequence>
<reference evidence="1 2" key="2">
    <citation type="submission" date="2018-11" db="EMBL/GenBank/DDBJ databases">
        <authorList>
            <consortium name="Pathogen Informatics"/>
        </authorList>
    </citation>
    <scope>NUCLEOTIDE SEQUENCE [LARGE SCALE GENOMIC DNA]</scope>
</reference>
<name>A0A183TWV9_TOXCA</name>